<accession>A0A5K7ZG92</accession>
<evidence type="ECO:0000313" key="1">
    <source>
        <dbReference type="EMBL" id="BBO79189.1"/>
    </source>
</evidence>
<protein>
    <submittedName>
        <fullName evidence="1">Uncharacterized protein</fullName>
    </submittedName>
</protein>
<dbReference type="AlphaFoldDB" id="A0A5K7ZG92"/>
<sequence>MQDDRINFDGNAQNRDRAIKLLDEILKEQGDFGVYGDLSHGLTEILKANGVDIAEKKHFLEVSIYPISGQGHDFSFNIDIKEKKLIDLVVGEIEPQPEIR</sequence>
<dbReference type="KEGG" id="dwd:DSCW_66060"/>
<name>A0A5K7ZG92_9BACT</name>
<dbReference type="RefSeq" id="WP_155307747.1">
    <property type="nucleotide sequence ID" value="NZ_AP021875.1"/>
</dbReference>
<reference evidence="1 2" key="1">
    <citation type="submission" date="2019-11" db="EMBL/GenBank/DDBJ databases">
        <title>Comparative genomics of hydrocarbon-degrading Desulfosarcina strains.</title>
        <authorList>
            <person name="Watanabe M."/>
            <person name="Kojima H."/>
            <person name="Fukui M."/>
        </authorList>
    </citation>
    <scope>NUCLEOTIDE SEQUENCE [LARGE SCALE GENOMIC DNA]</scope>
    <source>
        <strain evidence="1 2">PP31</strain>
    </source>
</reference>
<dbReference type="EMBL" id="AP021875">
    <property type="protein sequence ID" value="BBO79189.1"/>
    <property type="molecule type" value="Genomic_DNA"/>
</dbReference>
<organism evidence="1 2">
    <name type="scientific">Desulfosarcina widdelii</name>
    <dbReference type="NCBI Taxonomy" id="947919"/>
    <lineage>
        <taxon>Bacteria</taxon>
        <taxon>Pseudomonadati</taxon>
        <taxon>Thermodesulfobacteriota</taxon>
        <taxon>Desulfobacteria</taxon>
        <taxon>Desulfobacterales</taxon>
        <taxon>Desulfosarcinaceae</taxon>
        <taxon>Desulfosarcina</taxon>
    </lineage>
</organism>
<keyword evidence="2" id="KW-1185">Reference proteome</keyword>
<proteinExistence type="predicted"/>
<evidence type="ECO:0000313" key="2">
    <source>
        <dbReference type="Proteomes" id="UP000427769"/>
    </source>
</evidence>
<gene>
    <name evidence="1" type="ORF">DSCW_66060</name>
</gene>
<dbReference type="Proteomes" id="UP000427769">
    <property type="component" value="Chromosome"/>
</dbReference>